<dbReference type="RefSeq" id="WP_264434643.1">
    <property type="nucleotide sequence ID" value="NZ_CP081495.1"/>
</dbReference>
<dbReference type="SUPFAM" id="SSF53850">
    <property type="entry name" value="Periplasmic binding protein-like II"/>
    <property type="match status" value="1"/>
</dbReference>
<evidence type="ECO:0000256" key="5">
    <source>
        <dbReference type="ARBA" id="ARBA00023163"/>
    </source>
</evidence>
<feature type="domain" description="HTH lysR-type" evidence="6">
    <location>
        <begin position="1"/>
        <end position="58"/>
    </location>
</feature>
<evidence type="ECO:0000256" key="1">
    <source>
        <dbReference type="ARBA" id="ARBA00009437"/>
    </source>
</evidence>
<dbReference type="PANTHER" id="PTHR30346">
    <property type="entry name" value="TRANSCRIPTIONAL DUAL REGULATOR HCAR-RELATED"/>
    <property type="match status" value="1"/>
</dbReference>
<protein>
    <submittedName>
        <fullName evidence="7">LysR family transcriptional regulator</fullName>
    </submittedName>
</protein>
<dbReference type="Gene3D" id="1.10.10.10">
    <property type="entry name" value="Winged helix-like DNA-binding domain superfamily/Winged helix DNA-binding domain"/>
    <property type="match status" value="1"/>
</dbReference>
<gene>
    <name evidence="7" type="ORF">K5I29_04400</name>
</gene>
<sequence>MTITQLQYVLAVAEHKNFTLAAQSCFVTQPTLSMQIQKLEEELDVQIFDRSKKPIQLTEIGQKIVNQAKNIVNESDRIQDIIDQQKGEFGGEFRVAIIPTVMPTLLPMFLNHFIKKYPKINLIIEELNTDEIISRLKKGTLDAALAATPLQEDGIKEIPLYYEPFVGYFPESHKNYALSKITTDDLSLDDILLLQDGHCFRDGILNICKNKNTTQDKNFHLESGSFETLIKLADEGLGYTLLPYLHTLNLTEQEQQKLRFFVDPQPAREISILYPKNELKLHIVEAFKNSIQGIIRGAIAFHDVKIISPKLK</sequence>
<accession>A0ABY6M0S0</accession>
<evidence type="ECO:0000259" key="6">
    <source>
        <dbReference type="PROSITE" id="PS50931"/>
    </source>
</evidence>
<keyword evidence="4" id="KW-0010">Activator</keyword>
<dbReference type="InterPro" id="IPR036388">
    <property type="entry name" value="WH-like_DNA-bd_sf"/>
</dbReference>
<keyword evidence="5" id="KW-0804">Transcription</keyword>
<dbReference type="InterPro" id="IPR000847">
    <property type="entry name" value="LysR_HTH_N"/>
</dbReference>
<organism evidence="7 8">
    <name type="scientific">Flavobacterium agricola</name>
    <dbReference type="NCBI Taxonomy" id="2870839"/>
    <lineage>
        <taxon>Bacteria</taxon>
        <taxon>Pseudomonadati</taxon>
        <taxon>Bacteroidota</taxon>
        <taxon>Flavobacteriia</taxon>
        <taxon>Flavobacteriales</taxon>
        <taxon>Flavobacteriaceae</taxon>
        <taxon>Flavobacterium</taxon>
    </lineage>
</organism>
<evidence type="ECO:0000313" key="8">
    <source>
        <dbReference type="Proteomes" id="UP001163328"/>
    </source>
</evidence>
<evidence type="ECO:0000256" key="3">
    <source>
        <dbReference type="ARBA" id="ARBA00023125"/>
    </source>
</evidence>
<dbReference type="SUPFAM" id="SSF46785">
    <property type="entry name" value="Winged helix' DNA-binding domain"/>
    <property type="match status" value="1"/>
</dbReference>
<comment type="similarity">
    <text evidence="1">Belongs to the LysR transcriptional regulatory family.</text>
</comment>
<dbReference type="InterPro" id="IPR005119">
    <property type="entry name" value="LysR_subst-bd"/>
</dbReference>
<dbReference type="CDD" id="cd08411">
    <property type="entry name" value="PBP2_OxyR"/>
    <property type="match status" value="1"/>
</dbReference>
<dbReference type="InterPro" id="IPR036390">
    <property type="entry name" value="WH_DNA-bd_sf"/>
</dbReference>
<evidence type="ECO:0000256" key="4">
    <source>
        <dbReference type="ARBA" id="ARBA00023159"/>
    </source>
</evidence>
<proteinExistence type="inferred from homology"/>
<dbReference type="PRINTS" id="PR00039">
    <property type="entry name" value="HTHLYSR"/>
</dbReference>
<dbReference type="Proteomes" id="UP001163328">
    <property type="component" value="Chromosome"/>
</dbReference>
<dbReference type="EMBL" id="CP081495">
    <property type="protein sequence ID" value="UYW02148.1"/>
    <property type="molecule type" value="Genomic_DNA"/>
</dbReference>
<keyword evidence="2" id="KW-0805">Transcription regulation</keyword>
<dbReference type="Pfam" id="PF00126">
    <property type="entry name" value="HTH_1"/>
    <property type="match status" value="1"/>
</dbReference>
<keyword evidence="3" id="KW-0238">DNA-binding</keyword>
<dbReference type="Gene3D" id="3.40.190.10">
    <property type="entry name" value="Periplasmic binding protein-like II"/>
    <property type="match status" value="2"/>
</dbReference>
<reference evidence="7" key="1">
    <citation type="submission" date="2021-08" db="EMBL/GenBank/DDBJ databases">
        <title>Flavobacterium sp. strain CC-SYL302.</title>
        <authorList>
            <person name="Lin S.-Y."/>
            <person name="Lee T.-H."/>
            <person name="Young C.-C."/>
        </authorList>
    </citation>
    <scope>NUCLEOTIDE SEQUENCE</scope>
    <source>
        <strain evidence="7">CC-SYL302</strain>
    </source>
</reference>
<keyword evidence="8" id="KW-1185">Reference proteome</keyword>
<dbReference type="Pfam" id="PF03466">
    <property type="entry name" value="LysR_substrate"/>
    <property type="match status" value="1"/>
</dbReference>
<evidence type="ECO:0000313" key="7">
    <source>
        <dbReference type="EMBL" id="UYW02148.1"/>
    </source>
</evidence>
<evidence type="ECO:0000256" key="2">
    <source>
        <dbReference type="ARBA" id="ARBA00023015"/>
    </source>
</evidence>
<dbReference type="PROSITE" id="PS50931">
    <property type="entry name" value="HTH_LYSR"/>
    <property type="match status" value="1"/>
</dbReference>
<name>A0ABY6M0S0_9FLAO</name>
<dbReference type="PANTHER" id="PTHR30346:SF26">
    <property type="entry name" value="HYDROGEN PEROXIDE-INDUCIBLE GENES ACTIVATOR"/>
    <property type="match status" value="1"/>
</dbReference>